<keyword evidence="6" id="KW-0808">Transferase</keyword>
<dbReference type="GO" id="GO:0008878">
    <property type="term" value="F:glucose-1-phosphate adenylyltransferase activity"/>
    <property type="evidence" value="ECO:0007669"/>
    <property type="project" value="UniProtKB-EC"/>
</dbReference>
<evidence type="ECO:0000259" key="11">
    <source>
        <dbReference type="Pfam" id="PF00483"/>
    </source>
</evidence>
<dbReference type="Gene3D" id="2.160.10.10">
    <property type="entry name" value="Hexapeptide repeat proteins"/>
    <property type="match status" value="1"/>
</dbReference>
<keyword evidence="5" id="KW-0021">Allosteric enzyme</keyword>
<comment type="pathway">
    <text evidence="2">Glycan biosynthesis; starch biosynthesis.</text>
</comment>
<dbReference type="Proteomes" id="UP000822688">
    <property type="component" value="Chromosome V"/>
</dbReference>
<evidence type="ECO:0000313" key="12">
    <source>
        <dbReference type="EMBL" id="KAG0574178.1"/>
    </source>
</evidence>
<proteinExistence type="inferred from homology"/>
<evidence type="ECO:0000256" key="10">
    <source>
        <dbReference type="ARBA" id="ARBA00022922"/>
    </source>
</evidence>
<evidence type="ECO:0000256" key="9">
    <source>
        <dbReference type="ARBA" id="ARBA00022840"/>
    </source>
</evidence>
<protein>
    <recommendedName>
        <fullName evidence="4">glucose-1-phosphate adenylyltransferase</fullName>
        <ecNumber evidence="4">2.7.7.27</ecNumber>
    </recommendedName>
</protein>
<dbReference type="PANTHER" id="PTHR43523:SF12">
    <property type="entry name" value="GLUCOSE-1-PHOSPHATE ADENYLYLTRANSFERASE LARGE SUBUNIT 1, CHLOROPLASTIC-RELATED"/>
    <property type="match status" value="1"/>
</dbReference>
<reference evidence="12" key="1">
    <citation type="submission" date="2020-06" db="EMBL/GenBank/DDBJ databases">
        <title>WGS assembly of Ceratodon purpureus strain R40.</title>
        <authorList>
            <person name="Carey S.B."/>
            <person name="Jenkins J."/>
            <person name="Shu S."/>
            <person name="Lovell J.T."/>
            <person name="Sreedasyam A."/>
            <person name="Maumus F."/>
            <person name="Tiley G.P."/>
            <person name="Fernandez-Pozo N."/>
            <person name="Barry K."/>
            <person name="Chen C."/>
            <person name="Wang M."/>
            <person name="Lipzen A."/>
            <person name="Daum C."/>
            <person name="Saski C.A."/>
            <person name="Payton A.C."/>
            <person name="Mcbreen J.C."/>
            <person name="Conrad R.E."/>
            <person name="Kollar L.M."/>
            <person name="Olsson S."/>
            <person name="Huttunen S."/>
            <person name="Landis J.B."/>
            <person name="Wickett N.J."/>
            <person name="Johnson M.G."/>
            <person name="Rensing S.A."/>
            <person name="Grimwood J."/>
            <person name="Schmutz J."/>
            <person name="Mcdaniel S.F."/>
        </authorList>
    </citation>
    <scope>NUCLEOTIDE SEQUENCE</scope>
    <source>
        <strain evidence="12">R40</strain>
    </source>
</reference>
<evidence type="ECO:0000256" key="7">
    <source>
        <dbReference type="ARBA" id="ARBA00022695"/>
    </source>
</evidence>
<evidence type="ECO:0000256" key="3">
    <source>
        <dbReference type="ARBA" id="ARBA00010443"/>
    </source>
</evidence>
<dbReference type="GO" id="GO:0005524">
    <property type="term" value="F:ATP binding"/>
    <property type="evidence" value="ECO:0007669"/>
    <property type="project" value="UniProtKB-KW"/>
</dbReference>
<dbReference type="InterPro" id="IPR029044">
    <property type="entry name" value="Nucleotide-diphossugar_trans"/>
</dbReference>
<dbReference type="Gene3D" id="3.90.550.10">
    <property type="entry name" value="Spore Coat Polysaccharide Biosynthesis Protein SpsA, Chain A"/>
    <property type="match status" value="1"/>
</dbReference>
<name>A0A8T0HUM9_CERPU</name>
<comment type="catalytic activity">
    <reaction evidence="1">
        <text>alpha-D-glucose 1-phosphate + ATP + H(+) = ADP-alpha-D-glucose + diphosphate</text>
        <dbReference type="Rhea" id="RHEA:12120"/>
        <dbReference type="ChEBI" id="CHEBI:15378"/>
        <dbReference type="ChEBI" id="CHEBI:30616"/>
        <dbReference type="ChEBI" id="CHEBI:33019"/>
        <dbReference type="ChEBI" id="CHEBI:57498"/>
        <dbReference type="ChEBI" id="CHEBI:58601"/>
        <dbReference type="EC" id="2.7.7.27"/>
    </reaction>
</comment>
<dbReference type="InterPro" id="IPR011004">
    <property type="entry name" value="Trimer_LpxA-like_sf"/>
</dbReference>
<dbReference type="InterPro" id="IPR005836">
    <property type="entry name" value="ADP_Glu_pyroP_CS"/>
</dbReference>
<comment type="caution">
    <text evidence="12">The sequence shown here is derived from an EMBL/GenBank/DDBJ whole genome shotgun (WGS) entry which is preliminary data.</text>
</comment>
<evidence type="ECO:0000313" key="13">
    <source>
        <dbReference type="Proteomes" id="UP000822688"/>
    </source>
</evidence>
<dbReference type="GO" id="GO:0005978">
    <property type="term" value="P:glycogen biosynthetic process"/>
    <property type="evidence" value="ECO:0007669"/>
    <property type="project" value="InterPro"/>
</dbReference>
<accession>A0A8T0HUM9</accession>
<evidence type="ECO:0000256" key="1">
    <source>
        <dbReference type="ARBA" id="ARBA00000956"/>
    </source>
</evidence>
<keyword evidence="13" id="KW-1185">Reference proteome</keyword>
<dbReference type="GO" id="GO:0019252">
    <property type="term" value="P:starch biosynthetic process"/>
    <property type="evidence" value="ECO:0007669"/>
    <property type="project" value="UniProtKB-KW"/>
</dbReference>
<comment type="similarity">
    <text evidence="3">Belongs to the bacterial/plant glucose-1-phosphate adenylyltransferase family.</text>
</comment>
<evidence type="ECO:0000256" key="5">
    <source>
        <dbReference type="ARBA" id="ARBA00022533"/>
    </source>
</evidence>
<dbReference type="PROSITE" id="PS00810">
    <property type="entry name" value="ADP_GLC_PYROPHOSPH_3"/>
    <property type="match status" value="1"/>
</dbReference>
<dbReference type="Pfam" id="PF25247">
    <property type="entry name" value="LbH_GLGC"/>
    <property type="match status" value="1"/>
</dbReference>
<dbReference type="PANTHER" id="PTHR43523">
    <property type="entry name" value="GLUCOSE-1-PHOSPHATE ADENYLYLTRANSFERASE-RELATED"/>
    <property type="match status" value="1"/>
</dbReference>
<evidence type="ECO:0000256" key="6">
    <source>
        <dbReference type="ARBA" id="ARBA00022679"/>
    </source>
</evidence>
<dbReference type="AlphaFoldDB" id="A0A8T0HUM9"/>
<keyword evidence="9" id="KW-0067">ATP-binding</keyword>
<keyword evidence="7" id="KW-0548">Nucleotidyltransferase</keyword>
<dbReference type="Pfam" id="PF00483">
    <property type="entry name" value="NTP_transferase"/>
    <property type="match status" value="1"/>
</dbReference>
<sequence length="227" mass="25713">MNDGKGGINYFNRKPKGDDLQAMQMNTTILGLSLHEAKKKPYIASMGIYVFKKSVLSKLLRWRYRMANGSEIIPQAAKEFNVHAYLSNDYWEDIGIIKSSFDANLALTTQSSKFSFQDAAKPTYTSARYLPPTKIEKCKMKDSIISHGCFLRDCSVENAIIGVRPRLESECAVKSAMVMGNNFYETDPEEAALLQKQLPSWRKGRCLWVSARTRLNTIFVSNSILFI</sequence>
<evidence type="ECO:0000256" key="2">
    <source>
        <dbReference type="ARBA" id="ARBA00004727"/>
    </source>
</evidence>
<gene>
    <name evidence="12" type="ORF">KC19_VG241000</name>
</gene>
<dbReference type="SUPFAM" id="SSF51161">
    <property type="entry name" value="Trimeric LpxA-like enzymes"/>
    <property type="match status" value="1"/>
</dbReference>
<organism evidence="12 13">
    <name type="scientific">Ceratodon purpureus</name>
    <name type="common">Fire moss</name>
    <name type="synonym">Dicranum purpureum</name>
    <dbReference type="NCBI Taxonomy" id="3225"/>
    <lineage>
        <taxon>Eukaryota</taxon>
        <taxon>Viridiplantae</taxon>
        <taxon>Streptophyta</taxon>
        <taxon>Embryophyta</taxon>
        <taxon>Bryophyta</taxon>
        <taxon>Bryophytina</taxon>
        <taxon>Bryopsida</taxon>
        <taxon>Dicranidae</taxon>
        <taxon>Pseudoditrichales</taxon>
        <taxon>Ditrichaceae</taxon>
        <taxon>Ceratodon</taxon>
    </lineage>
</organism>
<evidence type="ECO:0000256" key="4">
    <source>
        <dbReference type="ARBA" id="ARBA00012460"/>
    </source>
</evidence>
<feature type="domain" description="Nucleotidyl transferase" evidence="11">
    <location>
        <begin position="4"/>
        <end position="109"/>
    </location>
</feature>
<evidence type="ECO:0000256" key="8">
    <source>
        <dbReference type="ARBA" id="ARBA00022741"/>
    </source>
</evidence>
<dbReference type="InterPro" id="IPR011831">
    <property type="entry name" value="ADP-Glc_PPase"/>
</dbReference>
<dbReference type="EMBL" id="CM026426">
    <property type="protein sequence ID" value="KAG0574178.1"/>
    <property type="molecule type" value="Genomic_DNA"/>
</dbReference>
<dbReference type="EC" id="2.7.7.27" evidence="4"/>
<keyword evidence="10" id="KW-0750">Starch biosynthesis</keyword>
<dbReference type="InterPro" id="IPR005835">
    <property type="entry name" value="NTP_transferase_dom"/>
</dbReference>
<dbReference type="SUPFAM" id="SSF53448">
    <property type="entry name" value="Nucleotide-diphospho-sugar transferases"/>
    <property type="match status" value="1"/>
</dbReference>
<keyword evidence="8" id="KW-0547">Nucleotide-binding</keyword>